<keyword evidence="1" id="KW-0812">Transmembrane</keyword>
<gene>
    <name evidence="2" type="ORF">V8G54_005884</name>
</gene>
<sequence length="104" mass="12101">MKQNHYLSSNRVNVKIGTWYKLLLLITCVCTDFFTIIKAKYTILLRKVKISIHSSLLHIQSSRGTATSHYSLCIKLMFIIFITIQEEFHVNGRSISFTTLDFEK</sequence>
<reference evidence="2 3" key="1">
    <citation type="journal article" date="2023" name="Life. Sci Alliance">
        <title>Evolutionary insights into 3D genome organization and epigenetic landscape of Vigna mungo.</title>
        <authorList>
            <person name="Junaid A."/>
            <person name="Singh B."/>
            <person name="Bhatia S."/>
        </authorList>
    </citation>
    <scope>NUCLEOTIDE SEQUENCE [LARGE SCALE GENOMIC DNA]</scope>
    <source>
        <strain evidence="2">Urdbean</strain>
    </source>
</reference>
<name>A0AAQ3P174_VIGMU</name>
<accession>A0AAQ3P174</accession>
<protein>
    <submittedName>
        <fullName evidence="2">Uncharacterized protein</fullName>
    </submittedName>
</protein>
<dbReference type="Proteomes" id="UP001374535">
    <property type="component" value="Chromosome 2"/>
</dbReference>
<keyword evidence="3" id="KW-1185">Reference proteome</keyword>
<keyword evidence="1" id="KW-0472">Membrane</keyword>
<dbReference type="AlphaFoldDB" id="A0AAQ3P174"/>
<organism evidence="2 3">
    <name type="scientific">Vigna mungo</name>
    <name type="common">Black gram</name>
    <name type="synonym">Phaseolus mungo</name>
    <dbReference type="NCBI Taxonomy" id="3915"/>
    <lineage>
        <taxon>Eukaryota</taxon>
        <taxon>Viridiplantae</taxon>
        <taxon>Streptophyta</taxon>
        <taxon>Embryophyta</taxon>
        <taxon>Tracheophyta</taxon>
        <taxon>Spermatophyta</taxon>
        <taxon>Magnoliopsida</taxon>
        <taxon>eudicotyledons</taxon>
        <taxon>Gunneridae</taxon>
        <taxon>Pentapetalae</taxon>
        <taxon>rosids</taxon>
        <taxon>fabids</taxon>
        <taxon>Fabales</taxon>
        <taxon>Fabaceae</taxon>
        <taxon>Papilionoideae</taxon>
        <taxon>50 kb inversion clade</taxon>
        <taxon>NPAAA clade</taxon>
        <taxon>indigoferoid/millettioid clade</taxon>
        <taxon>Phaseoleae</taxon>
        <taxon>Vigna</taxon>
    </lineage>
</organism>
<evidence type="ECO:0000313" key="2">
    <source>
        <dbReference type="EMBL" id="WVZ18562.1"/>
    </source>
</evidence>
<feature type="transmembrane region" description="Helical" evidence="1">
    <location>
        <begin position="20"/>
        <end position="37"/>
    </location>
</feature>
<evidence type="ECO:0000313" key="3">
    <source>
        <dbReference type="Proteomes" id="UP001374535"/>
    </source>
</evidence>
<proteinExistence type="predicted"/>
<evidence type="ECO:0000256" key="1">
    <source>
        <dbReference type="SAM" id="Phobius"/>
    </source>
</evidence>
<dbReference type="EMBL" id="CP144699">
    <property type="protein sequence ID" value="WVZ18562.1"/>
    <property type="molecule type" value="Genomic_DNA"/>
</dbReference>
<keyword evidence="1" id="KW-1133">Transmembrane helix</keyword>